<gene>
    <name evidence="1" type="ORF">DB31_8620</name>
</gene>
<proteinExistence type="predicted"/>
<dbReference type="STRING" id="394096.DB31_8620"/>
<keyword evidence="2" id="KW-1185">Reference proteome</keyword>
<dbReference type="AlphaFoldDB" id="A0A085WHV4"/>
<dbReference type="EMBL" id="JMCB01000008">
    <property type="protein sequence ID" value="KFE67267.1"/>
    <property type="molecule type" value="Genomic_DNA"/>
</dbReference>
<evidence type="ECO:0000313" key="2">
    <source>
        <dbReference type="Proteomes" id="UP000028725"/>
    </source>
</evidence>
<evidence type="ECO:0000313" key="1">
    <source>
        <dbReference type="EMBL" id="KFE67267.1"/>
    </source>
</evidence>
<organism evidence="1 2">
    <name type="scientific">Hyalangium minutum</name>
    <dbReference type="NCBI Taxonomy" id="394096"/>
    <lineage>
        <taxon>Bacteria</taxon>
        <taxon>Pseudomonadati</taxon>
        <taxon>Myxococcota</taxon>
        <taxon>Myxococcia</taxon>
        <taxon>Myxococcales</taxon>
        <taxon>Cystobacterineae</taxon>
        <taxon>Archangiaceae</taxon>
        <taxon>Hyalangium</taxon>
    </lineage>
</organism>
<reference evidence="1 2" key="1">
    <citation type="submission" date="2014-04" db="EMBL/GenBank/DDBJ databases">
        <title>Genome assembly of Hyalangium minutum DSM 14724.</title>
        <authorList>
            <person name="Sharma G."/>
            <person name="Subramanian S."/>
        </authorList>
    </citation>
    <scope>NUCLEOTIDE SEQUENCE [LARGE SCALE GENOMIC DNA]</scope>
    <source>
        <strain evidence="1 2">DSM 14724</strain>
    </source>
</reference>
<comment type="caution">
    <text evidence="1">The sequence shown here is derived from an EMBL/GenBank/DDBJ whole genome shotgun (WGS) entry which is preliminary data.</text>
</comment>
<protein>
    <submittedName>
        <fullName evidence="1">Uncharacterized protein</fullName>
    </submittedName>
</protein>
<accession>A0A085WHV4</accession>
<name>A0A085WHV4_9BACT</name>
<sequence>MIQDGIPAPVATFNTLEEANTWLQDQPEPPRQVFVSVAGEYYLAVYHYKVKLRALYPVSMAAKSAQGDEAAPRSG</sequence>
<dbReference type="Proteomes" id="UP000028725">
    <property type="component" value="Unassembled WGS sequence"/>
</dbReference>